<reference evidence="11" key="3">
    <citation type="submission" date="2017-09" db="EMBL/GenBank/DDBJ databases">
        <title>Depth-based differentiation of microbial function through sediment-hosted aquifers and enrichment of novel symbionts in the deep terrestrial subsurface.</title>
        <authorList>
            <person name="Probst A.J."/>
            <person name="Ladd B."/>
            <person name="Jarett J.K."/>
            <person name="Geller-Mcgrath D.E."/>
            <person name="Sieber C.M.K."/>
            <person name="Emerson J.B."/>
            <person name="Anantharaman K."/>
            <person name="Thomas B.C."/>
            <person name="Malmstrom R."/>
            <person name="Stieglmeier M."/>
            <person name="Klingl A."/>
            <person name="Woyke T."/>
            <person name="Ryan C.M."/>
            <person name="Banfield J.F."/>
        </authorList>
    </citation>
    <scope>NUCLEOTIDE SEQUENCE</scope>
    <source>
        <strain evidence="11">CG_4_8_14_3_um_filter_34_18</strain>
    </source>
</reference>
<dbReference type="SUPFAM" id="SSF56281">
    <property type="entry name" value="Metallo-hydrolase/oxidoreductase"/>
    <property type="match status" value="1"/>
</dbReference>
<dbReference type="NCBIfam" id="TIGR02651">
    <property type="entry name" value="RNase_Z"/>
    <property type="match status" value="1"/>
</dbReference>
<dbReference type="GO" id="GO:0008270">
    <property type="term" value="F:zinc ion binding"/>
    <property type="evidence" value="ECO:0007669"/>
    <property type="project" value="UniProtKB-UniRule"/>
</dbReference>
<dbReference type="EC" id="3.1.26.11" evidence="8"/>
<evidence type="ECO:0000256" key="3">
    <source>
        <dbReference type="ARBA" id="ARBA00022722"/>
    </source>
</evidence>
<feature type="active site" description="Proton acceptor" evidence="8">
    <location>
        <position position="66"/>
    </location>
</feature>
<evidence type="ECO:0000256" key="5">
    <source>
        <dbReference type="ARBA" id="ARBA00022759"/>
    </source>
</evidence>
<dbReference type="PANTHER" id="PTHR46018:SF2">
    <property type="entry name" value="ZINC PHOSPHODIESTERASE ELAC PROTEIN 1"/>
    <property type="match status" value="1"/>
</dbReference>
<dbReference type="Pfam" id="PF23023">
    <property type="entry name" value="Anti-Pycsar_Apyc1"/>
    <property type="match status" value="1"/>
</dbReference>
<comment type="caution">
    <text evidence="10">The sequence shown here is derived from an EMBL/GenBank/DDBJ whole genome shotgun (WGS) entry which is preliminary data.</text>
</comment>
<feature type="binding site" evidence="8">
    <location>
        <position position="62"/>
    </location>
    <ligand>
        <name>Zn(2+)</name>
        <dbReference type="ChEBI" id="CHEBI:29105"/>
        <label>1</label>
        <note>catalytic</note>
    </ligand>
</feature>
<sequence>MKVIFLGTSSGMPTLKRNVTSIALIFINSNKLWLWDCGEGTQQQIQKTSLKLSKLEKIFISHLHGDHLFGLPGLLASRGLRGGKIQQKVQIFGPEDLDIYLKETLNITKTYIPYDIEIKIIPPNLSAGIIWEDEEYIVRYTEVNHNIKTYAYSVEEKKDRSHFLIDKARRLNIPPGPIYRTLKEGKTLELPNGRIFQGKNFLNKIEKGRKIVFCGDTTYGENSVFLAKDADLLIHEATFSQQEEEIAQRNFHSTTTMAARVAKEAQVKQLILTHISPRYSSNDNKSVISEKDLLAEAQSIFPQTLLAEDFMEYVI</sequence>
<evidence type="ECO:0000313" key="13">
    <source>
        <dbReference type="EMBL" id="PJB55933.1"/>
    </source>
</evidence>
<dbReference type="GO" id="GO:0042781">
    <property type="term" value="F:3'-tRNA processing endoribonuclease activity"/>
    <property type="evidence" value="ECO:0007669"/>
    <property type="project" value="UniProtKB-UniRule"/>
</dbReference>
<keyword evidence="7 8" id="KW-0862">Zinc</keyword>
<comment type="similarity">
    <text evidence="8">Belongs to the RNase Z family.</text>
</comment>
<dbReference type="InterPro" id="IPR001279">
    <property type="entry name" value="Metallo-B-lactamas"/>
</dbReference>
<feature type="domain" description="Metallo-beta-lactamase" evidence="9">
    <location>
        <begin position="206"/>
        <end position="275"/>
    </location>
</feature>
<evidence type="ECO:0000256" key="1">
    <source>
        <dbReference type="ARBA" id="ARBA00011738"/>
    </source>
</evidence>
<feature type="binding site" evidence="8">
    <location>
        <position position="216"/>
    </location>
    <ligand>
        <name>Zn(2+)</name>
        <dbReference type="ChEBI" id="CHEBI:29105"/>
        <label>1</label>
        <note>catalytic</note>
    </ligand>
</feature>
<comment type="function">
    <text evidence="8">Zinc phosphodiesterase, which displays some tRNA 3'-processing endonuclease activity. Probably involved in tRNA maturation, by removing a 3'-trailer from precursor tRNA.</text>
</comment>
<keyword evidence="6 8" id="KW-0378">Hydrolase</keyword>
<reference evidence="10 14" key="1">
    <citation type="journal article" date="2016" name="Environ. Microbiol.">
        <title>Genomic resolution of a cold subsurface aquifer community provides metabolic insights for novel microbes adapted to high CO concentrations.</title>
        <authorList>
            <person name="Probst A.J."/>
            <person name="Castelle C.J."/>
            <person name="Singh A."/>
            <person name="Brown C.T."/>
            <person name="Anantharaman K."/>
            <person name="Sharon I."/>
            <person name="Hug L.A."/>
            <person name="Burstein D."/>
            <person name="Emerson J.B."/>
            <person name="Thomas B.C."/>
            <person name="Banfield J.F."/>
        </authorList>
    </citation>
    <scope>NUCLEOTIDE SEQUENCE [LARGE SCALE GENOMIC DNA]</scope>
    <source>
        <strain evidence="10">CG2_30_33_13</strain>
    </source>
</reference>
<proteinExistence type="inferred from homology"/>
<dbReference type="EMBL" id="PFTV01000169">
    <property type="protein sequence ID" value="PJB55933.1"/>
    <property type="molecule type" value="Genomic_DNA"/>
</dbReference>
<protein>
    <recommendedName>
        <fullName evidence="8">Ribonuclease Z</fullName>
        <shortName evidence="8">RNase Z</shortName>
        <ecNumber evidence="8">3.1.26.11</ecNumber>
    </recommendedName>
    <alternativeName>
        <fullName evidence="8">tRNA 3 endonuclease</fullName>
    </alternativeName>
    <alternativeName>
        <fullName evidence="8">tRNase Z</fullName>
    </alternativeName>
</protein>
<evidence type="ECO:0000256" key="7">
    <source>
        <dbReference type="ARBA" id="ARBA00022833"/>
    </source>
</evidence>
<feature type="binding site" evidence="8">
    <location>
        <position position="145"/>
    </location>
    <ligand>
        <name>Zn(2+)</name>
        <dbReference type="ChEBI" id="CHEBI:29105"/>
        <label>1</label>
        <note>catalytic</note>
    </ligand>
</feature>
<dbReference type="EMBL" id="MNYY01000077">
    <property type="protein sequence ID" value="OIP70921.1"/>
    <property type="molecule type" value="Genomic_DNA"/>
</dbReference>
<dbReference type="STRING" id="1805029.AUK42_03870"/>
<feature type="binding site" evidence="8">
    <location>
        <position position="64"/>
    </location>
    <ligand>
        <name>Zn(2+)</name>
        <dbReference type="ChEBI" id="CHEBI:29105"/>
        <label>1</label>
        <note>catalytic</note>
    </ligand>
</feature>
<dbReference type="Pfam" id="PF12706">
    <property type="entry name" value="Lactamase_B_2"/>
    <property type="match status" value="1"/>
</dbReference>
<gene>
    <name evidence="8" type="primary">rnz</name>
    <name evidence="10" type="ORF">AUK42_03870</name>
    <name evidence="13" type="ORF">CO097_06635</name>
    <name evidence="12" type="ORF">COZ07_00325</name>
    <name evidence="11" type="ORF">COZ58_04965</name>
</gene>
<dbReference type="NCBIfam" id="NF000801">
    <property type="entry name" value="PRK00055.1-3"/>
    <property type="match status" value="1"/>
</dbReference>
<keyword evidence="5 8" id="KW-0255">Endonuclease</keyword>
<dbReference type="FunFam" id="3.60.15.10:FF:000002">
    <property type="entry name" value="Ribonuclease Z"/>
    <property type="match status" value="1"/>
</dbReference>
<name>A0A1J5GDW8_9BACT</name>
<evidence type="ECO:0000313" key="11">
    <source>
        <dbReference type="EMBL" id="PIX34154.1"/>
    </source>
</evidence>
<dbReference type="EMBL" id="PFIP01000099">
    <property type="protein sequence ID" value="PIX34154.1"/>
    <property type="molecule type" value="Genomic_DNA"/>
</dbReference>
<accession>A0A2M7PTI7</accession>
<evidence type="ECO:0000313" key="14">
    <source>
        <dbReference type="Proteomes" id="UP000182763"/>
    </source>
</evidence>
<feature type="binding site" evidence="8">
    <location>
        <position position="67"/>
    </location>
    <ligand>
        <name>Zn(2+)</name>
        <dbReference type="ChEBI" id="CHEBI:29105"/>
        <label>2</label>
        <note>catalytic</note>
    </ligand>
</feature>
<organism evidence="10 14">
    <name type="scientific">Candidatus Infernicultor aquiphilus</name>
    <dbReference type="NCBI Taxonomy" id="1805029"/>
    <lineage>
        <taxon>Bacteria</taxon>
        <taxon>Pseudomonadati</taxon>
        <taxon>Atribacterota</taxon>
        <taxon>Candidatus Phoenicimicrobiia</taxon>
        <taxon>Candidatus Pheonicimicrobiales</taxon>
        <taxon>Candidatus Phoenicimicrobiaceae</taxon>
        <taxon>Candidatus Infernicultor</taxon>
    </lineage>
</organism>
<accession>A0A2M7K7N0</accession>
<reference evidence="15 16" key="2">
    <citation type="submission" date="2017-09" db="EMBL/GenBank/DDBJ databases">
        <title>Depth-based differentiation of microbial function through sediment-hosted aquifers and enrichment of novel symbionts in the deep terrestrial subsurface.</title>
        <authorList>
            <person name="Probst A.J."/>
            <person name="Ladd B."/>
            <person name="Jarett J.K."/>
            <person name="Geller-Mcgrath D.E."/>
            <person name="Sieber C.M."/>
            <person name="Emerson J.B."/>
            <person name="Anantharaman K."/>
            <person name="Thomas B.C."/>
            <person name="Malmstrom R."/>
            <person name="Stieglmeier M."/>
            <person name="Klingl A."/>
            <person name="Woyke T."/>
            <person name="Ryan C.M."/>
            <person name="Banfield J.F."/>
        </authorList>
    </citation>
    <scope>NUCLEOTIDE SEQUENCE [LARGE SCALE GENOMIC DNA]</scope>
    <source>
        <strain evidence="12">CG_4_10_14_3_um_filter_34_13</strain>
        <strain evidence="13">CG_4_9_14_3_um_filter_33_16</strain>
    </source>
</reference>
<evidence type="ECO:0000256" key="6">
    <source>
        <dbReference type="ARBA" id="ARBA00022801"/>
    </source>
</evidence>
<evidence type="ECO:0000313" key="12">
    <source>
        <dbReference type="EMBL" id="PIY33929.1"/>
    </source>
</evidence>
<dbReference type="EMBL" id="PFKO01000011">
    <property type="protein sequence ID" value="PIY33929.1"/>
    <property type="molecule type" value="Genomic_DNA"/>
</dbReference>
<evidence type="ECO:0000313" key="10">
    <source>
        <dbReference type="EMBL" id="OIP70921.1"/>
    </source>
</evidence>
<feature type="binding site" evidence="8">
    <location>
        <position position="216"/>
    </location>
    <ligand>
        <name>Zn(2+)</name>
        <dbReference type="ChEBI" id="CHEBI:29105"/>
        <label>2</label>
        <note>catalytic</note>
    </ligand>
</feature>
<keyword evidence="3 8" id="KW-0540">Nuclease</keyword>
<dbReference type="Gene3D" id="3.60.15.10">
    <property type="entry name" value="Ribonuclease Z/Hydroxyacylglutathione hydrolase-like"/>
    <property type="match status" value="1"/>
</dbReference>
<dbReference type="Proteomes" id="UP000231493">
    <property type="component" value="Unassembled WGS sequence"/>
</dbReference>
<dbReference type="GO" id="GO:0042802">
    <property type="term" value="F:identical protein binding"/>
    <property type="evidence" value="ECO:0007669"/>
    <property type="project" value="UniProtKB-ARBA"/>
</dbReference>
<dbReference type="CDD" id="cd07717">
    <property type="entry name" value="RNaseZ_ZiPD-like_MBL-fold"/>
    <property type="match status" value="1"/>
</dbReference>
<dbReference type="InterPro" id="IPR036866">
    <property type="entry name" value="RibonucZ/Hydroxyglut_hydro"/>
</dbReference>
<evidence type="ECO:0000256" key="8">
    <source>
        <dbReference type="HAMAP-Rule" id="MF_01818"/>
    </source>
</evidence>
<dbReference type="Proteomes" id="UP000182763">
    <property type="component" value="Unassembled WGS sequence"/>
</dbReference>
<dbReference type="RefSeq" id="WP_406606631.1">
    <property type="nucleotide sequence ID" value="NZ_PFKO01000011.1"/>
</dbReference>
<dbReference type="HAMAP" id="MF_01818">
    <property type="entry name" value="RNase_Z_BN"/>
    <property type="match status" value="1"/>
</dbReference>
<evidence type="ECO:0000256" key="4">
    <source>
        <dbReference type="ARBA" id="ARBA00022723"/>
    </source>
</evidence>
<keyword evidence="4 8" id="KW-0479">Metal-binding</keyword>
<accession>A0A2M8CA50</accession>
<feature type="binding site" evidence="8">
    <location>
        <position position="274"/>
    </location>
    <ligand>
        <name>Zn(2+)</name>
        <dbReference type="ChEBI" id="CHEBI:29105"/>
        <label>2</label>
        <note>catalytic</note>
    </ligand>
</feature>
<comment type="cofactor">
    <cofactor evidence="8">
        <name>Zn(2+)</name>
        <dbReference type="ChEBI" id="CHEBI:29105"/>
    </cofactor>
    <text evidence="8">Binds 2 Zn(2+) ions.</text>
</comment>
<evidence type="ECO:0000313" key="16">
    <source>
        <dbReference type="Proteomes" id="UP000230646"/>
    </source>
</evidence>
<feature type="binding site" evidence="8">
    <location>
        <position position="66"/>
    </location>
    <ligand>
        <name>Zn(2+)</name>
        <dbReference type="ChEBI" id="CHEBI:29105"/>
        <label>2</label>
        <note>catalytic</note>
    </ligand>
</feature>
<dbReference type="Proteomes" id="UP000228560">
    <property type="component" value="Unassembled WGS sequence"/>
</dbReference>
<comment type="subunit">
    <text evidence="1 8">Homodimer.</text>
</comment>
<keyword evidence="2 8" id="KW-0819">tRNA processing</keyword>
<dbReference type="Proteomes" id="UP000230646">
    <property type="component" value="Unassembled WGS sequence"/>
</dbReference>
<evidence type="ECO:0000313" key="15">
    <source>
        <dbReference type="Proteomes" id="UP000228560"/>
    </source>
</evidence>
<dbReference type="PANTHER" id="PTHR46018">
    <property type="entry name" value="ZINC PHOSPHODIESTERASE ELAC PROTEIN 1"/>
    <property type="match status" value="1"/>
</dbReference>
<dbReference type="InterPro" id="IPR013471">
    <property type="entry name" value="RNase_Z/BN"/>
</dbReference>
<comment type="catalytic activity">
    <reaction evidence="8">
        <text>Endonucleolytic cleavage of RNA, removing extra 3' nucleotides from tRNA precursor, generating 3' termini of tRNAs. A 3'-hydroxy group is left at the tRNA terminus and a 5'-phosphoryl group is left at the trailer molecule.</text>
        <dbReference type="EC" id="3.1.26.11"/>
    </reaction>
</comment>
<evidence type="ECO:0000259" key="9">
    <source>
        <dbReference type="Pfam" id="PF12706"/>
    </source>
</evidence>
<evidence type="ECO:0000256" key="2">
    <source>
        <dbReference type="ARBA" id="ARBA00022694"/>
    </source>
</evidence>
<dbReference type="AlphaFoldDB" id="A0A1J5GDW8"/>
<accession>A0A1J5GDW8</accession>